<dbReference type="EMBL" id="CP000227">
    <property type="protein sequence ID" value="ACM11277.1"/>
    <property type="molecule type" value="Genomic_DNA"/>
</dbReference>
<dbReference type="AlphaFoldDB" id="B9IR02"/>
<sequence length="99" mass="11779">MYFAEYNTVQIGGGYIMKSEFAFKVFLVTTCLFIVYLYAFLVFSFYVPYVDLILFFGFIWAFVKAREGEKSIYRRITLCGTAVLVILYFFIMHDFWRGM</sequence>
<feature type="transmembrane region" description="Helical" evidence="1">
    <location>
        <begin position="21"/>
        <end position="39"/>
    </location>
</feature>
<organism evidence="2 3">
    <name type="scientific">Bacillus cereus (strain Q1)</name>
    <dbReference type="NCBI Taxonomy" id="361100"/>
    <lineage>
        <taxon>Bacteria</taxon>
        <taxon>Bacillati</taxon>
        <taxon>Bacillota</taxon>
        <taxon>Bacilli</taxon>
        <taxon>Bacillales</taxon>
        <taxon>Bacillaceae</taxon>
        <taxon>Bacillus</taxon>
        <taxon>Bacillus cereus group</taxon>
    </lineage>
</organism>
<feature type="transmembrane region" description="Helical" evidence="1">
    <location>
        <begin position="75"/>
        <end position="96"/>
    </location>
</feature>
<evidence type="ECO:0000313" key="3">
    <source>
        <dbReference type="Proteomes" id="UP000000441"/>
    </source>
</evidence>
<accession>B9IR02</accession>
<proteinExistence type="predicted"/>
<gene>
    <name evidence="2" type="ordered locus">BCQ_0847</name>
</gene>
<dbReference type="Proteomes" id="UP000000441">
    <property type="component" value="Chromosome"/>
</dbReference>
<protein>
    <submittedName>
        <fullName evidence="2">Membrane protein, putative</fullName>
    </submittedName>
</protein>
<keyword evidence="1" id="KW-0812">Transmembrane</keyword>
<dbReference type="HOGENOM" id="CLU_193510_0_0_9"/>
<evidence type="ECO:0000256" key="1">
    <source>
        <dbReference type="SAM" id="Phobius"/>
    </source>
</evidence>
<dbReference type="KEGG" id="bcq:BCQ_0847"/>
<name>B9IR02_BACCQ</name>
<evidence type="ECO:0000313" key="2">
    <source>
        <dbReference type="EMBL" id="ACM11277.1"/>
    </source>
</evidence>
<feature type="transmembrane region" description="Helical" evidence="1">
    <location>
        <begin position="45"/>
        <end position="63"/>
    </location>
</feature>
<reference evidence="2 3" key="1">
    <citation type="journal article" date="2009" name="J. Bacteriol.">
        <title>Complete genome sequence of the extremophilic Bacillus cereus strain Q1 with industrial applications.</title>
        <authorList>
            <person name="Xiong Z."/>
            <person name="Jiang Y."/>
            <person name="Qi D."/>
            <person name="Lu H."/>
            <person name="Yang F."/>
            <person name="Yang J."/>
            <person name="Chen L."/>
            <person name="Sun L."/>
            <person name="Xu X."/>
            <person name="Xue Y."/>
            <person name="Zhu Y."/>
            <person name="Jin Q."/>
        </authorList>
    </citation>
    <scope>NUCLEOTIDE SEQUENCE [LARGE SCALE GENOMIC DNA]</scope>
    <source>
        <strain evidence="2 3">Q1</strain>
    </source>
</reference>
<keyword evidence="1" id="KW-0472">Membrane</keyword>
<keyword evidence="1" id="KW-1133">Transmembrane helix</keyword>